<comment type="caution">
    <text evidence="1">The sequence shown here is derived from an EMBL/GenBank/DDBJ whole genome shotgun (WGS) entry which is preliminary data.</text>
</comment>
<dbReference type="AlphaFoldDB" id="A0A198A447"/>
<sequence length="67" mass="7638">MNLNFYSLESEMLQRKLEIEKEAVAAWQESSDRDQIQIFKSLISKFKAAVNTTSTDVQTQAVCCNCC</sequence>
<keyword evidence="2" id="KW-1185">Reference proteome</keyword>
<dbReference type="STRING" id="1850517.A8708_09515"/>
<dbReference type="Proteomes" id="UP000078454">
    <property type="component" value="Unassembled WGS sequence"/>
</dbReference>
<dbReference type="RefSeq" id="WP_068667768.1">
    <property type="nucleotide sequence ID" value="NZ_LYPB01000078.1"/>
</dbReference>
<evidence type="ECO:0000313" key="1">
    <source>
        <dbReference type="EMBL" id="OAS15920.1"/>
    </source>
</evidence>
<organism evidence="1 2">
    <name type="scientific">Paenibacillus oryzisoli</name>
    <dbReference type="NCBI Taxonomy" id="1850517"/>
    <lineage>
        <taxon>Bacteria</taxon>
        <taxon>Bacillati</taxon>
        <taxon>Bacillota</taxon>
        <taxon>Bacilli</taxon>
        <taxon>Bacillales</taxon>
        <taxon>Paenibacillaceae</taxon>
        <taxon>Paenibacillus</taxon>
    </lineage>
</organism>
<dbReference type="EMBL" id="LYPB01000078">
    <property type="protein sequence ID" value="OAS15920.1"/>
    <property type="molecule type" value="Genomic_DNA"/>
</dbReference>
<name>A0A198A447_9BACL</name>
<protein>
    <submittedName>
        <fullName evidence="1">Uncharacterized protein</fullName>
    </submittedName>
</protein>
<evidence type="ECO:0000313" key="2">
    <source>
        <dbReference type="Proteomes" id="UP000078454"/>
    </source>
</evidence>
<accession>A0A198A447</accession>
<gene>
    <name evidence="1" type="ORF">A8708_09515</name>
</gene>
<proteinExistence type="predicted"/>
<reference evidence="1 2" key="1">
    <citation type="submission" date="2016-05" db="EMBL/GenBank/DDBJ databases">
        <title>Paenibacillus sp. 1ZS3-15 nov., isolated from the rhizosphere soil.</title>
        <authorList>
            <person name="Zhang X.X."/>
            <person name="Zhang J."/>
        </authorList>
    </citation>
    <scope>NUCLEOTIDE SEQUENCE [LARGE SCALE GENOMIC DNA]</scope>
    <source>
        <strain evidence="1 2">1ZS3-15</strain>
    </source>
</reference>